<accession>A0ABP0ZJ48</accession>
<evidence type="ECO:0000259" key="1">
    <source>
        <dbReference type="Pfam" id="PF10395"/>
    </source>
</evidence>
<dbReference type="InterPro" id="IPR018843">
    <property type="entry name" value="Utp8_b-prop"/>
</dbReference>
<dbReference type="Proteomes" id="UP001497383">
    <property type="component" value="Chromosome 3"/>
</dbReference>
<dbReference type="GeneID" id="92207329"/>
<dbReference type="InterPro" id="IPR053881">
    <property type="entry name" value="Utp8_C"/>
</dbReference>
<gene>
    <name evidence="3" type="ORF">LODBEIA_P21330</name>
</gene>
<evidence type="ECO:0008006" key="5">
    <source>
        <dbReference type="Google" id="ProtNLM"/>
    </source>
</evidence>
<feature type="domain" description="Utp8 C-terminal" evidence="2">
    <location>
        <begin position="407"/>
        <end position="740"/>
    </location>
</feature>
<name>A0ABP0ZJ48_9ASCO</name>
<keyword evidence="4" id="KW-1185">Reference proteome</keyword>
<organism evidence="3 4">
    <name type="scientific">Lodderomyces beijingensis</name>
    <dbReference type="NCBI Taxonomy" id="1775926"/>
    <lineage>
        <taxon>Eukaryota</taxon>
        <taxon>Fungi</taxon>
        <taxon>Dikarya</taxon>
        <taxon>Ascomycota</taxon>
        <taxon>Saccharomycotina</taxon>
        <taxon>Pichiomycetes</taxon>
        <taxon>Debaryomycetaceae</taxon>
        <taxon>Candida/Lodderomyces clade</taxon>
        <taxon>Lodderomyces</taxon>
    </lineage>
</organism>
<reference evidence="3 4" key="1">
    <citation type="submission" date="2024-03" db="EMBL/GenBank/DDBJ databases">
        <authorList>
            <person name="Brejova B."/>
        </authorList>
    </citation>
    <scope>NUCLEOTIDE SEQUENCE [LARGE SCALE GENOMIC DNA]</scope>
    <source>
        <strain evidence="3 4">CBS 14171</strain>
    </source>
</reference>
<protein>
    <recommendedName>
        <fullName evidence="5">U3 small nucleolar RNA-associated protein 8</fullName>
    </recommendedName>
</protein>
<feature type="domain" description="Utp8 beta-propeller" evidence="1">
    <location>
        <begin position="22"/>
        <end position="397"/>
    </location>
</feature>
<evidence type="ECO:0000313" key="3">
    <source>
        <dbReference type="EMBL" id="CAK9437755.1"/>
    </source>
</evidence>
<evidence type="ECO:0000313" key="4">
    <source>
        <dbReference type="Proteomes" id="UP001497383"/>
    </source>
</evidence>
<dbReference type="Pfam" id="PF22542">
    <property type="entry name" value="Utp8_C"/>
    <property type="match status" value="1"/>
</dbReference>
<dbReference type="RefSeq" id="XP_066829071.1">
    <property type="nucleotide sequence ID" value="XM_066972099.1"/>
</dbReference>
<evidence type="ECO:0000259" key="2">
    <source>
        <dbReference type="Pfam" id="PF22542"/>
    </source>
</evidence>
<sequence>MHFWQPTKSPLSNICPATMSEPSLYNQYPITALPRVNDVEIEEKLVISQVDTAEGTALSVVDFAVSKSMISSYLVRPSPKLLWSYSLKPSVVVDCMDVIARGDKKFYLCGLTDRRSFQLLLVETNLGLTKDGNLEINTSKEYDLKLADRATGVKFLGPNTIAVAYRSGGAEIVDFQKQQKEEQKGGLTFSGNKTSSDVKQEVVYTSFISDMESKLLLTVSKSENKFIYKLTSLEQNKPVFELKSVQREEASQNCIFTYVAGILFRCQGSEIEALSITNFQSVHRMSVETILESDSALSMRAVAPDRVLLGSGNKIFLINVKFRALLAEFVSISSFSDHVPDKVYVGQAIAVKGQSQNTCATSAFYLNLKNKDNNLYLNVIDLNVGLNKLSECLGKGLNKSKEDNMHNMKELYDDDDATGTISNGHSGGAKKTELQEVLESLRESQKSRDIASWESILIPYLKNQKSWEDIKRKGAKSPKRDKVYQFKEFEVENDRIVDISFIESLFELIFAKNPLKFRDTSFIPEYTLMYLLTNPIFPKEYARDLIPLLASIGNKTLMRQAVNTCLNIPLWDLLQHILKDNDLSVLTDLINRVVSEFPTEEINVTFKKVIESQDQSVDLIELINKLLASKTYSCWVLVEVLINVNGLFTWSNENIENLNSIVDSKLQNLDVNAYNLTLVEQVQLKKNQYGKSHRSNSGTSSSGDAEDGILSITDQTNLASTKVDVVDAKLPLYLVETLDI</sequence>
<proteinExistence type="predicted"/>
<dbReference type="EMBL" id="OZ022407">
    <property type="protein sequence ID" value="CAK9437755.1"/>
    <property type="molecule type" value="Genomic_DNA"/>
</dbReference>
<dbReference type="Pfam" id="PF10395">
    <property type="entry name" value="Utp8_b_propeller"/>
    <property type="match status" value="1"/>
</dbReference>